<evidence type="ECO:0000256" key="8">
    <source>
        <dbReference type="ARBA" id="ARBA00022989"/>
    </source>
</evidence>
<dbReference type="PANTHER" id="PTHR11712:SF352">
    <property type="entry name" value="3-OXOACYL-[ACYL-CARRIER-PROTEIN] SYNTHASE"/>
    <property type="match status" value="1"/>
</dbReference>
<comment type="similarity">
    <text evidence="2">Belongs to the thiolase-like superfamily. Beta-ketoacyl-ACP synthases family.</text>
</comment>
<dbReference type="CDD" id="cd00834">
    <property type="entry name" value="KAS_I_II"/>
    <property type="match status" value="1"/>
</dbReference>
<evidence type="ECO:0000256" key="12">
    <source>
        <dbReference type="ARBA" id="ARBA00041756"/>
    </source>
</evidence>
<organism evidence="14">
    <name type="scientific">hydrothermal vent metagenome</name>
    <dbReference type="NCBI Taxonomy" id="652676"/>
    <lineage>
        <taxon>unclassified sequences</taxon>
        <taxon>metagenomes</taxon>
        <taxon>ecological metagenomes</taxon>
    </lineage>
</organism>
<evidence type="ECO:0000313" key="14">
    <source>
        <dbReference type="EMBL" id="VAW76814.1"/>
    </source>
</evidence>
<dbReference type="InterPro" id="IPR014030">
    <property type="entry name" value="Ketoacyl_synth_N"/>
</dbReference>
<keyword evidence="8" id="KW-1133">Transmembrane helix</keyword>
<reference evidence="14" key="1">
    <citation type="submission" date="2018-06" db="EMBL/GenBank/DDBJ databases">
        <authorList>
            <person name="Zhirakovskaya E."/>
        </authorList>
    </citation>
    <scope>NUCLEOTIDE SEQUENCE</scope>
</reference>
<keyword evidence="4" id="KW-1003">Cell membrane</keyword>
<protein>
    <recommendedName>
        <fullName evidence="11">Nodulation protein E</fullName>
    </recommendedName>
    <alternativeName>
        <fullName evidence="12">Host-specificity of nodulation protein B</fullName>
    </alternativeName>
</protein>
<keyword evidence="6 14" id="KW-0808">Transferase</keyword>
<dbReference type="SMART" id="SM00825">
    <property type="entry name" value="PKS_KS"/>
    <property type="match status" value="1"/>
</dbReference>
<keyword evidence="14" id="KW-0012">Acyltransferase</keyword>
<dbReference type="Gene3D" id="3.40.47.10">
    <property type="match status" value="1"/>
</dbReference>
<name>A0A3B0Z625_9ZZZZ</name>
<accession>A0A3B0Z625</accession>
<evidence type="ECO:0000256" key="6">
    <source>
        <dbReference type="ARBA" id="ARBA00022679"/>
    </source>
</evidence>
<evidence type="ECO:0000256" key="11">
    <source>
        <dbReference type="ARBA" id="ARBA00039445"/>
    </source>
</evidence>
<dbReference type="InterPro" id="IPR020841">
    <property type="entry name" value="PKS_Beta-ketoAc_synthase_dom"/>
</dbReference>
<evidence type="ECO:0000256" key="3">
    <source>
        <dbReference type="ARBA" id="ARBA00022458"/>
    </source>
</evidence>
<dbReference type="GO" id="GO:0005886">
    <property type="term" value="C:plasma membrane"/>
    <property type="evidence" value="ECO:0007669"/>
    <property type="project" value="UniProtKB-SubCell"/>
</dbReference>
<evidence type="ECO:0000256" key="10">
    <source>
        <dbReference type="ARBA" id="ARBA00037576"/>
    </source>
</evidence>
<dbReference type="InterPro" id="IPR014031">
    <property type="entry name" value="Ketoacyl_synth_C"/>
</dbReference>
<dbReference type="GO" id="GO:0004315">
    <property type="term" value="F:3-oxoacyl-[acyl-carrier-protein] synthase activity"/>
    <property type="evidence" value="ECO:0007669"/>
    <property type="project" value="InterPro"/>
</dbReference>
<proteinExistence type="inferred from homology"/>
<evidence type="ECO:0000256" key="7">
    <source>
        <dbReference type="ARBA" id="ARBA00022692"/>
    </source>
</evidence>
<dbReference type="Pfam" id="PF02801">
    <property type="entry name" value="Ketoacyl-synt_C"/>
    <property type="match status" value="1"/>
</dbReference>
<evidence type="ECO:0000256" key="2">
    <source>
        <dbReference type="ARBA" id="ARBA00008467"/>
    </source>
</evidence>
<dbReference type="InterPro" id="IPR018201">
    <property type="entry name" value="Ketoacyl_synth_AS"/>
</dbReference>
<keyword evidence="3" id="KW-0536">Nodulation</keyword>
<evidence type="ECO:0000256" key="1">
    <source>
        <dbReference type="ARBA" id="ARBA00004533"/>
    </source>
</evidence>
<keyword evidence="7" id="KW-0812">Transmembrane</keyword>
<dbReference type="PANTHER" id="PTHR11712">
    <property type="entry name" value="POLYKETIDE SYNTHASE-RELATED"/>
    <property type="match status" value="1"/>
</dbReference>
<feature type="domain" description="Ketosynthase family 3 (KS3)" evidence="13">
    <location>
        <begin position="2"/>
        <end position="393"/>
    </location>
</feature>
<comment type="function">
    <text evidence="10">Proposed to synthesize NOD factor fatty acyl chain. Involved in the synthesis of a highly unsaturated fatty acid moiety, which forms part of a lipo-oligosaccharide that is responsible for host specificity.</text>
</comment>
<dbReference type="Pfam" id="PF00109">
    <property type="entry name" value="ketoacyl-synt"/>
    <property type="match status" value="1"/>
</dbReference>
<dbReference type="InterPro" id="IPR000794">
    <property type="entry name" value="Beta-ketoacyl_synthase"/>
</dbReference>
<dbReference type="GO" id="GO:0006633">
    <property type="term" value="P:fatty acid biosynthetic process"/>
    <property type="evidence" value="ECO:0007669"/>
    <property type="project" value="InterPro"/>
</dbReference>
<dbReference type="EMBL" id="UOFL01000114">
    <property type="protein sequence ID" value="VAW76814.1"/>
    <property type="molecule type" value="Genomic_DNA"/>
</dbReference>
<comment type="subcellular location">
    <subcellularLocation>
        <location evidence="1">Cell inner membrane</location>
    </subcellularLocation>
</comment>
<dbReference type="PROSITE" id="PS52004">
    <property type="entry name" value="KS3_2"/>
    <property type="match status" value="1"/>
</dbReference>
<evidence type="ECO:0000259" key="13">
    <source>
        <dbReference type="PROSITE" id="PS52004"/>
    </source>
</evidence>
<keyword evidence="9" id="KW-0472">Membrane</keyword>
<dbReference type="PROSITE" id="PS00606">
    <property type="entry name" value="KS3_1"/>
    <property type="match status" value="1"/>
</dbReference>
<dbReference type="SUPFAM" id="SSF53901">
    <property type="entry name" value="Thiolase-like"/>
    <property type="match status" value="2"/>
</dbReference>
<keyword evidence="5" id="KW-0997">Cell inner membrane</keyword>
<evidence type="ECO:0000256" key="4">
    <source>
        <dbReference type="ARBA" id="ARBA00022475"/>
    </source>
</evidence>
<dbReference type="InterPro" id="IPR016039">
    <property type="entry name" value="Thiolase-like"/>
</dbReference>
<dbReference type="AlphaFoldDB" id="A0A3B0Z625"/>
<gene>
    <name evidence="14" type="ORF">MNBD_GAMMA12-2573</name>
</gene>
<evidence type="ECO:0000256" key="5">
    <source>
        <dbReference type="ARBA" id="ARBA00022519"/>
    </source>
</evidence>
<evidence type="ECO:0000256" key="9">
    <source>
        <dbReference type="ARBA" id="ARBA00023136"/>
    </source>
</evidence>
<dbReference type="GO" id="GO:0009877">
    <property type="term" value="P:nodulation"/>
    <property type="evidence" value="ECO:0007669"/>
    <property type="project" value="UniProtKB-KW"/>
</dbReference>
<sequence length="395" mass="40836">MSDTIVITGTGVVSPLGVGSSTFMNAIRQGQSAINKRRFSSGLSVGAQFTTPFVSDIDKKHTFLMDPVSHYAVVAAKEAMLMAGLENFPPSKIGVMMGVGVGGIETLDIAYTKLLTEKGKVNPFAIPKIMPSAPASNISILLGIKGPCFSVTSACASSAHAIINGALWLQAGLVDAMIVGGAEAPFAPGLLQAWHSMRIMADDTCRPFSIKRRGMVLGEGAGTLVLERLADAKKRGATILAVLKGFSANADSSHMVKPDETSIMKAISLALDNASVSLNEVGHINAHGTGTALNDVIESAAIATVFGDSRPYVSGTKGATGHALGAASALEAIICIHALQGQWVPPTLNSLGVDEACSNINVVAETIDNKDYSVAISHSFAFGGLNAVLIFSGLE</sequence>